<evidence type="ECO:0000256" key="3">
    <source>
        <dbReference type="ARBA" id="ARBA00023175"/>
    </source>
</evidence>
<dbReference type="AlphaFoldDB" id="A0AA88A155"/>
<comment type="caution">
    <text evidence="9">The sequence shown here is derived from an EMBL/GenBank/DDBJ whole genome shotgun (WGS) entry which is preliminary data.</text>
</comment>
<comment type="similarity">
    <text evidence="4 5">Belongs to the TRAFAC class myosin-kinesin ATPase superfamily. Kinesin family.</text>
</comment>
<evidence type="ECO:0000313" key="10">
    <source>
        <dbReference type="Proteomes" id="UP001187192"/>
    </source>
</evidence>
<keyword evidence="6" id="KW-0175">Coiled coil</keyword>
<dbReference type="InterPro" id="IPR019821">
    <property type="entry name" value="Kinesin_motor_CS"/>
</dbReference>
<feature type="coiled-coil region" evidence="6">
    <location>
        <begin position="442"/>
        <end position="509"/>
    </location>
</feature>
<dbReference type="GO" id="GO:0005874">
    <property type="term" value="C:microtubule"/>
    <property type="evidence" value="ECO:0007669"/>
    <property type="project" value="UniProtKB-KW"/>
</dbReference>
<feature type="coiled-coil region" evidence="6">
    <location>
        <begin position="69"/>
        <end position="126"/>
    </location>
</feature>
<feature type="domain" description="Kinesin motor" evidence="8">
    <location>
        <begin position="147"/>
        <end position="391"/>
    </location>
</feature>
<dbReference type="GO" id="GO:0008017">
    <property type="term" value="F:microtubule binding"/>
    <property type="evidence" value="ECO:0007669"/>
    <property type="project" value="InterPro"/>
</dbReference>
<evidence type="ECO:0000256" key="5">
    <source>
        <dbReference type="RuleBase" id="RU000394"/>
    </source>
</evidence>
<organism evidence="9 10">
    <name type="scientific">Ficus carica</name>
    <name type="common">Common fig</name>
    <dbReference type="NCBI Taxonomy" id="3494"/>
    <lineage>
        <taxon>Eukaryota</taxon>
        <taxon>Viridiplantae</taxon>
        <taxon>Streptophyta</taxon>
        <taxon>Embryophyta</taxon>
        <taxon>Tracheophyta</taxon>
        <taxon>Spermatophyta</taxon>
        <taxon>Magnoliopsida</taxon>
        <taxon>eudicotyledons</taxon>
        <taxon>Gunneridae</taxon>
        <taxon>Pentapetalae</taxon>
        <taxon>rosids</taxon>
        <taxon>fabids</taxon>
        <taxon>Rosales</taxon>
        <taxon>Moraceae</taxon>
        <taxon>Ficeae</taxon>
        <taxon>Ficus</taxon>
    </lineage>
</organism>
<dbReference type="PANTHER" id="PTHR47972:SF2">
    <property type="entry name" value="KINESIN-LIKE PROTEIN KIN-14S"/>
    <property type="match status" value="1"/>
</dbReference>
<dbReference type="Gene3D" id="3.40.850.10">
    <property type="entry name" value="Kinesin motor domain"/>
    <property type="match status" value="1"/>
</dbReference>
<comment type="caution">
    <text evidence="4">Lacks conserved residue(s) required for the propagation of feature annotation.</text>
</comment>
<evidence type="ECO:0000256" key="4">
    <source>
        <dbReference type="PROSITE-ProRule" id="PRU00283"/>
    </source>
</evidence>
<dbReference type="Proteomes" id="UP001187192">
    <property type="component" value="Unassembled WGS sequence"/>
</dbReference>
<dbReference type="EMBL" id="BTGU01000017">
    <property type="protein sequence ID" value="GMN43834.1"/>
    <property type="molecule type" value="Genomic_DNA"/>
</dbReference>
<dbReference type="InterPro" id="IPR027417">
    <property type="entry name" value="P-loop_NTPase"/>
</dbReference>
<dbReference type="GO" id="GO:0005524">
    <property type="term" value="F:ATP binding"/>
    <property type="evidence" value="ECO:0007669"/>
    <property type="project" value="UniProtKB-UniRule"/>
</dbReference>
<keyword evidence="2 4" id="KW-0067">ATP-binding</keyword>
<feature type="region of interest" description="Disordered" evidence="7">
    <location>
        <begin position="1"/>
        <end position="56"/>
    </location>
</feature>
<dbReference type="SUPFAM" id="SSF52540">
    <property type="entry name" value="P-loop containing nucleoside triphosphate hydrolases"/>
    <property type="match status" value="1"/>
</dbReference>
<dbReference type="InterPro" id="IPR001752">
    <property type="entry name" value="Kinesin_motor_dom"/>
</dbReference>
<gene>
    <name evidence="9" type="ORF">TIFTF001_013036</name>
</gene>
<dbReference type="PROSITE" id="PS50067">
    <property type="entry name" value="KINESIN_MOTOR_2"/>
    <property type="match status" value="2"/>
</dbReference>
<keyword evidence="1 4" id="KW-0547">Nucleotide-binding</keyword>
<dbReference type="GO" id="GO:0007018">
    <property type="term" value="P:microtubule-based movement"/>
    <property type="evidence" value="ECO:0007669"/>
    <property type="project" value="InterPro"/>
</dbReference>
<evidence type="ECO:0000259" key="8">
    <source>
        <dbReference type="PROSITE" id="PS50067"/>
    </source>
</evidence>
<sequence length="746" mass="82979">MDDQTVEILSDESGVSPNQDSQHPIVLGRDVASDKFEGDSELTDETTLSNGIQDASPDEEQTLPILQKVINLSARVQDLKKEHATLSDQVKLAISSFPDPEVVNTLQLLSTENELLKKTYEILKKEHIKESFERKQLYNEVIELKGNIRVFCRCRPLNQNEIANGYKSVIEFDSSVENELHVICSDSTKKQFKFDHVFRPEDNQEAVFAQTKPIVTSVLDGYNVCIFAYGQTGTGKTFTMEGTQEKRGVNYRTVEELFRVSEERGGAVRYELFVSMLEVYNEKIRDLLVENGNQQAKKLEIKQTADGTQEVPGLVEARVFGTDDVWELLKSGSRARSVGSTSLNEMSSRSHCLLRVTVKGENLINGQRTRSHLWLVDLAGSERVGRIEVDGGDCKTLMFVQISPSSSDLGETLCSLNFASRVRGIESGPARKQADLSELFKYKQMAEKLKHDEKETKKLQESVQSYQLRLAAREQICRNLQEKVRDLENQLAEERKTRLKQESRALANASAPSSTVSSLSLKLAAQKNANDKKPPLVPSRMRMPLQRISNHLPPPSPLPTLKETKPFTSAADGKENISKMGNLARFHARRISVASVRPPPPTNTTATLGIKPRRRVSIATLRPEPSCHLTTPLHTSASRFKNGGGAAAGAGRLSFVRDPRKARYSRLFSPLPEMKGMGETTPVAAARSSKFMGSPPAALAGSNLPRQHPGAIALQKKTVVWSPLKFRGMKAYRRPSLLPSRLSSEM</sequence>
<keyword evidence="3 4" id="KW-0505">Motor protein</keyword>
<dbReference type="PROSITE" id="PS00411">
    <property type="entry name" value="KINESIN_MOTOR_1"/>
    <property type="match status" value="1"/>
</dbReference>
<reference evidence="9" key="1">
    <citation type="submission" date="2023-07" db="EMBL/GenBank/DDBJ databases">
        <title>draft genome sequence of fig (Ficus carica).</title>
        <authorList>
            <person name="Takahashi T."/>
            <person name="Nishimura K."/>
        </authorList>
    </citation>
    <scope>NUCLEOTIDE SEQUENCE</scope>
</reference>
<accession>A0AA88A155</accession>
<evidence type="ECO:0000256" key="6">
    <source>
        <dbReference type="SAM" id="Coils"/>
    </source>
</evidence>
<evidence type="ECO:0000256" key="2">
    <source>
        <dbReference type="ARBA" id="ARBA00022840"/>
    </source>
</evidence>
<dbReference type="PANTHER" id="PTHR47972">
    <property type="entry name" value="KINESIN-LIKE PROTEIN KLP-3"/>
    <property type="match status" value="1"/>
</dbReference>
<evidence type="ECO:0000313" key="9">
    <source>
        <dbReference type="EMBL" id="GMN43834.1"/>
    </source>
</evidence>
<keyword evidence="10" id="KW-1185">Reference proteome</keyword>
<dbReference type="Gene3D" id="1.20.58.1980">
    <property type="match status" value="1"/>
</dbReference>
<proteinExistence type="inferred from homology"/>
<dbReference type="InterPro" id="IPR036961">
    <property type="entry name" value="Kinesin_motor_dom_sf"/>
</dbReference>
<dbReference type="InterPro" id="IPR027640">
    <property type="entry name" value="Kinesin-like_fam"/>
</dbReference>
<dbReference type="GO" id="GO:0003777">
    <property type="term" value="F:microtubule motor activity"/>
    <property type="evidence" value="ECO:0007669"/>
    <property type="project" value="InterPro"/>
</dbReference>
<dbReference type="Pfam" id="PF00225">
    <property type="entry name" value="Kinesin"/>
    <property type="match status" value="1"/>
</dbReference>
<dbReference type="PRINTS" id="PR00380">
    <property type="entry name" value="KINESINHEAVY"/>
</dbReference>
<feature type="compositionally biased region" description="Polar residues" evidence="7">
    <location>
        <begin position="13"/>
        <end position="22"/>
    </location>
</feature>
<dbReference type="SMART" id="SM00129">
    <property type="entry name" value="KISc"/>
    <property type="match status" value="1"/>
</dbReference>
<protein>
    <recommendedName>
        <fullName evidence="5">Kinesin-like protein</fullName>
    </recommendedName>
</protein>
<feature type="domain" description="Kinesin motor" evidence="8">
    <location>
        <begin position="392"/>
        <end position="425"/>
    </location>
</feature>
<name>A0AA88A155_FICCA</name>
<keyword evidence="5" id="KW-0493">Microtubule</keyword>
<evidence type="ECO:0000256" key="1">
    <source>
        <dbReference type="ARBA" id="ARBA00022741"/>
    </source>
</evidence>
<feature type="binding site" evidence="4">
    <location>
        <begin position="230"/>
        <end position="237"/>
    </location>
    <ligand>
        <name>ATP</name>
        <dbReference type="ChEBI" id="CHEBI:30616"/>
    </ligand>
</feature>
<evidence type="ECO:0000256" key="7">
    <source>
        <dbReference type="SAM" id="MobiDB-lite"/>
    </source>
</evidence>